<proteinExistence type="predicted"/>
<dbReference type="CDD" id="cd06543">
    <property type="entry name" value="GH18_PF-ChiA-like"/>
    <property type="match status" value="1"/>
</dbReference>
<dbReference type="Gene3D" id="3.20.20.80">
    <property type="entry name" value="Glycosidases"/>
    <property type="match status" value="1"/>
</dbReference>
<dbReference type="PANTHER" id="PTHR42976:SF1">
    <property type="entry name" value="GH18 DOMAIN-CONTAINING PROTEIN-RELATED"/>
    <property type="match status" value="1"/>
</dbReference>
<evidence type="ECO:0000256" key="1">
    <source>
        <dbReference type="ARBA" id="ARBA00022801"/>
    </source>
</evidence>
<evidence type="ECO:0000259" key="4">
    <source>
        <dbReference type="PROSITE" id="PS51910"/>
    </source>
</evidence>
<feature type="region of interest" description="Disordered" evidence="2">
    <location>
        <begin position="362"/>
        <end position="385"/>
    </location>
</feature>
<evidence type="ECO:0000256" key="2">
    <source>
        <dbReference type="SAM" id="MobiDB-lite"/>
    </source>
</evidence>
<dbReference type="EMBL" id="BAABKK010000010">
    <property type="protein sequence ID" value="GAA5193078.1"/>
    <property type="molecule type" value="Genomic_DNA"/>
</dbReference>
<feature type="transmembrane region" description="Helical" evidence="3">
    <location>
        <begin position="12"/>
        <end position="33"/>
    </location>
</feature>
<accession>A0ABP9S9F4</accession>
<dbReference type="InterPro" id="IPR017853">
    <property type="entry name" value="GH"/>
</dbReference>
<keyword evidence="3" id="KW-0472">Membrane</keyword>
<dbReference type="CDD" id="cd12215">
    <property type="entry name" value="ChiC_BD"/>
    <property type="match status" value="2"/>
</dbReference>
<keyword evidence="3" id="KW-1133">Transmembrane helix</keyword>
<dbReference type="PROSITE" id="PS51910">
    <property type="entry name" value="GH18_2"/>
    <property type="match status" value="1"/>
</dbReference>
<dbReference type="InterPro" id="IPR003610">
    <property type="entry name" value="CBM5/12"/>
</dbReference>
<comment type="caution">
    <text evidence="5">The sequence shown here is derived from an EMBL/GenBank/DDBJ whole genome shotgun (WGS) entry which is preliminary data.</text>
</comment>
<feature type="compositionally biased region" description="Polar residues" evidence="2">
    <location>
        <begin position="511"/>
        <end position="522"/>
    </location>
</feature>
<evidence type="ECO:0000313" key="5">
    <source>
        <dbReference type="EMBL" id="GAA5193078.1"/>
    </source>
</evidence>
<feature type="region of interest" description="Disordered" evidence="2">
    <location>
        <begin position="491"/>
        <end position="522"/>
    </location>
</feature>
<dbReference type="SMART" id="SM00495">
    <property type="entry name" value="ChtBD3"/>
    <property type="match status" value="2"/>
</dbReference>
<evidence type="ECO:0000256" key="3">
    <source>
        <dbReference type="SAM" id="Phobius"/>
    </source>
</evidence>
<protein>
    <submittedName>
        <fullName evidence="5">T2SS-translocated chitinase</fullName>
    </submittedName>
</protein>
<dbReference type="InterPro" id="IPR036573">
    <property type="entry name" value="CBM_sf_5/12"/>
</dbReference>
<gene>
    <name evidence="5" type="ORF">GCM10023346_16750</name>
</gene>
<dbReference type="SUPFAM" id="SSF51445">
    <property type="entry name" value="(Trans)glycosidases"/>
    <property type="match status" value="1"/>
</dbReference>
<keyword evidence="6" id="KW-1185">Reference proteome</keyword>
<organism evidence="5 6">
    <name type="scientific">Arthrobacter gyeryongensis</name>
    <dbReference type="NCBI Taxonomy" id="1650592"/>
    <lineage>
        <taxon>Bacteria</taxon>
        <taxon>Bacillati</taxon>
        <taxon>Actinomycetota</taxon>
        <taxon>Actinomycetes</taxon>
        <taxon>Micrococcales</taxon>
        <taxon>Micrococcaceae</taxon>
        <taxon>Arthrobacter</taxon>
    </lineage>
</organism>
<evidence type="ECO:0000313" key="6">
    <source>
        <dbReference type="Proteomes" id="UP001500200"/>
    </source>
</evidence>
<keyword evidence="3" id="KW-0812">Transmembrane</keyword>
<dbReference type="Gene3D" id="2.10.10.20">
    <property type="entry name" value="Carbohydrate-binding module superfamily 5/12"/>
    <property type="match status" value="2"/>
</dbReference>
<dbReference type="SUPFAM" id="SSF51055">
    <property type="entry name" value="Carbohydrate binding domain"/>
    <property type="match status" value="2"/>
</dbReference>
<feature type="domain" description="GH18" evidence="4">
    <location>
        <begin position="47"/>
        <end position="344"/>
    </location>
</feature>
<sequence>MSKRFPGRRLSVLRLGILCVIVVAAVTAGYLGLRNVQDVSAAASMPSVFSGYVDVTATPRFAFEDPAVPSAKAVVLSFVVADPKQGCAPSWGAAYSPDQAASDLDLDRRIARLRQLGGATAVSFGGMNNNELAVSCKDTKALTDAYRQIVDRYDVATVDLDVEGVALGDLAAADRRAQAIAALQKERKASGKPLAVWLTLAADPDGLTSQGQGIVAHTLSGGVDLEGVNIMTMDFGASKPAAWSMSRASESAADAAHDQLAALYRNAGTDFGSETLWRKLGLTVMVGQNDIAGEIFTLDDAATMNSFVKDKGLGRLSMWSMNRDRTCSPNYPDLSKVSDSCSGVVQGSQLFSTTLAHDVALPTPATTPSPTITASSSATATTTDDPATSPYPIWSTYAAYTAADRVVWHGSVYEAKWWTRADVPDNPVLQGGATPWKLVGPVLPGDRPSPKVTVPAGTFPAWVPETIYHKGDRILFEGSAFEAKWWTQGDSPEAAVQGAPDSPWARLTPAQILTPSPTEPAS</sequence>
<keyword evidence="1" id="KW-0378">Hydrolase</keyword>
<dbReference type="RefSeq" id="WP_345448768.1">
    <property type="nucleotide sequence ID" value="NZ_BAABKK010000010.1"/>
</dbReference>
<reference evidence="6" key="1">
    <citation type="journal article" date="2019" name="Int. J. Syst. Evol. Microbiol.">
        <title>The Global Catalogue of Microorganisms (GCM) 10K type strain sequencing project: providing services to taxonomists for standard genome sequencing and annotation.</title>
        <authorList>
            <consortium name="The Broad Institute Genomics Platform"/>
            <consortium name="The Broad Institute Genome Sequencing Center for Infectious Disease"/>
            <person name="Wu L."/>
            <person name="Ma J."/>
        </authorList>
    </citation>
    <scope>NUCLEOTIDE SEQUENCE [LARGE SCALE GENOMIC DNA]</scope>
    <source>
        <strain evidence="6">JCM 18514</strain>
    </source>
</reference>
<dbReference type="InterPro" id="IPR001223">
    <property type="entry name" value="Glyco_hydro18_cat"/>
</dbReference>
<dbReference type="PANTHER" id="PTHR42976">
    <property type="entry name" value="BIFUNCTIONAL CHITINASE/LYSOZYME-RELATED"/>
    <property type="match status" value="1"/>
</dbReference>
<name>A0ABP9S9F4_9MICC</name>
<dbReference type="Pfam" id="PF02839">
    <property type="entry name" value="CBM_5_12"/>
    <property type="match status" value="1"/>
</dbReference>
<dbReference type="Proteomes" id="UP001500200">
    <property type="component" value="Unassembled WGS sequence"/>
</dbReference>
<dbReference type="InterPro" id="IPR052750">
    <property type="entry name" value="GH18_Chitinase"/>
</dbReference>